<feature type="chain" id="PRO_5015907634" evidence="5">
    <location>
        <begin position="26"/>
        <end position="476"/>
    </location>
</feature>
<dbReference type="PANTHER" id="PTHR31339:SF9">
    <property type="entry name" value="PLASMIN AND FIBRONECTIN-BINDING PROTEIN A"/>
    <property type="match status" value="1"/>
</dbReference>
<evidence type="ECO:0000313" key="7">
    <source>
        <dbReference type="EMBL" id="AWI08940.1"/>
    </source>
</evidence>
<dbReference type="Pfam" id="PF12708">
    <property type="entry name" value="Pect-lyase_RHGA_epim"/>
    <property type="match status" value="1"/>
</dbReference>
<dbReference type="SMART" id="SM00710">
    <property type="entry name" value="PbH1"/>
    <property type="match status" value="6"/>
</dbReference>
<dbReference type="GO" id="GO:0005975">
    <property type="term" value="P:carbohydrate metabolic process"/>
    <property type="evidence" value="ECO:0007669"/>
    <property type="project" value="InterPro"/>
</dbReference>
<dbReference type="GO" id="GO:0004650">
    <property type="term" value="F:polygalacturonase activity"/>
    <property type="evidence" value="ECO:0007669"/>
    <property type="project" value="InterPro"/>
</dbReference>
<dbReference type="AlphaFoldDB" id="A0A2U8E2B0"/>
<comment type="similarity">
    <text evidence="1 4">Belongs to the glycosyl hydrolase 28 family.</text>
</comment>
<accession>A0A2U8E2B0</accession>
<name>A0A2U8E2B0_9BACT</name>
<keyword evidence="5" id="KW-0732">Signal</keyword>
<evidence type="ECO:0000256" key="3">
    <source>
        <dbReference type="ARBA" id="ARBA00023295"/>
    </source>
</evidence>
<feature type="signal peptide" evidence="5">
    <location>
        <begin position="1"/>
        <end position="25"/>
    </location>
</feature>
<evidence type="ECO:0000256" key="1">
    <source>
        <dbReference type="ARBA" id="ARBA00008834"/>
    </source>
</evidence>
<evidence type="ECO:0000259" key="6">
    <source>
        <dbReference type="Pfam" id="PF12708"/>
    </source>
</evidence>
<gene>
    <name evidence="7" type="ORF">CKA38_06475</name>
</gene>
<reference evidence="7 8" key="1">
    <citation type="journal article" date="2018" name="Syst. Appl. Microbiol.">
        <title>Ereboglobus luteus gen. nov. sp. nov. from cockroach guts, and new insights into the oxygen relationship of the genera Opitutus and Didymococcus (Verrucomicrobia: Opitutaceae).</title>
        <authorList>
            <person name="Tegtmeier D."/>
            <person name="Belitz A."/>
            <person name="Radek R."/>
            <person name="Heimerl T."/>
            <person name="Brune A."/>
        </authorList>
    </citation>
    <scope>NUCLEOTIDE SEQUENCE [LARGE SCALE GENOMIC DNA]</scope>
    <source>
        <strain evidence="7 8">Ho45</strain>
    </source>
</reference>
<dbReference type="OrthoDB" id="182481at2"/>
<dbReference type="InterPro" id="IPR051801">
    <property type="entry name" value="GH28_Enzymes"/>
</dbReference>
<dbReference type="InterPro" id="IPR000743">
    <property type="entry name" value="Glyco_hydro_28"/>
</dbReference>
<dbReference type="Gene3D" id="2.160.20.10">
    <property type="entry name" value="Single-stranded right-handed beta-helix, Pectin lyase-like"/>
    <property type="match status" value="1"/>
</dbReference>
<keyword evidence="3 4" id="KW-0326">Glycosidase</keyword>
<dbReference type="InterPro" id="IPR006626">
    <property type="entry name" value="PbH1"/>
</dbReference>
<dbReference type="InterPro" id="IPR012334">
    <property type="entry name" value="Pectin_lyas_fold"/>
</dbReference>
<dbReference type="EMBL" id="CP023004">
    <property type="protein sequence ID" value="AWI08940.1"/>
    <property type="molecule type" value="Genomic_DNA"/>
</dbReference>
<dbReference type="KEGG" id="elut:CKA38_06475"/>
<evidence type="ECO:0000256" key="2">
    <source>
        <dbReference type="ARBA" id="ARBA00022801"/>
    </source>
</evidence>
<evidence type="ECO:0000313" key="8">
    <source>
        <dbReference type="Proteomes" id="UP000244896"/>
    </source>
</evidence>
<dbReference type="SUPFAM" id="SSF51126">
    <property type="entry name" value="Pectin lyase-like"/>
    <property type="match status" value="1"/>
</dbReference>
<dbReference type="Proteomes" id="UP000244896">
    <property type="component" value="Chromosome"/>
</dbReference>
<keyword evidence="2 4" id="KW-0378">Hydrolase</keyword>
<keyword evidence="8" id="KW-1185">Reference proteome</keyword>
<proteinExistence type="inferred from homology"/>
<dbReference type="InterPro" id="IPR011050">
    <property type="entry name" value="Pectin_lyase_fold/virulence"/>
</dbReference>
<evidence type="ECO:0000256" key="4">
    <source>
        <dbReference type="RuleBase" id="RU361169"/>
    </source>
</evidence>
<dbReference type="InterPro" id="IPR024535">
    <property type="entry name" value="RHGA/B-epi-like_pectate_lyase"/>
</dbReference>
<dbReference type="PANTHER" id="PTHR31339">
    <property type="entry name" value="PECTIN LYASE-RELATED"/>
    <property type="match status" value="1"/>
</dbReference>
<dbReference type="RefSeq" id="WP_108824752.1">
    <property type="nucleotide sequence ID" value="NZ_CP023004.1"/>
</dbReference>
<evidence type="ECO:0000256" key="5">
    <source>
        <dbReference type="SAM" id="SignalP"/>
    </source>
</evidence>
<dbReference type="PROSITE" id="PS00502">
    <property type="entry name" value="POLYGALACTURONASE"/>
    <property type="match status" value="1"/>
</dbReference>
<organism evidence="7 8">
    <name type="scientific">Ereboglobus luteus</name>
    <dbReference type="NCBI Taxonomy" id="1796921"/>
    <lineage>
        <taxon>Bacteria</taxon>
        <taxon>Pseudomonadati</taxon>
        <taxon>Verrucomicrobiota</taxon>
        <taxon>Opitutia</taxon>
        <taxon>Opitutales</taxon>
        <taxon>Opitutaceae</taxon>
        <taxon>Ereboglobus</taxon>
    </lineage>
</organism>
<sequence length="476" mass="52092">MKHILTRILAAAAFIAACAPDFVSAGGAPDPWAGVPKILARIKAPSFPDRVYPITKYGATADGKGDSSEAIRKAIDACAAAGGGTVLVPAGTFLTGPIHLKSNINLHLAEGATLLFYNDPDRYMPNIFTRWEGVELMNFSPLIYAHGQENIAITGKGTLDGQATDDTWWAMHDLSKNRVPGQPPGSDSRNTLMRQADEPIETMDPRKRIYGKGENLRPPFIQPYNCKNILIEGVTILRSPFWEINPVLCQNVTVRGLKIISHGHNNDGCNPESCADVLIEDVYFDTGDDCIAIKSGRNNDGRRVNVPSENIIIRNCVMKDGHGGVTIGSEISGGCRNVFVENCRMDSPHLDRALRFKTNAVRGGVIENIYFRNIQVGQVADAVVHVDFNYEEGAKGAHTPVLRNVVIENMTSQSSSYAFYLRGFAKSPISNITVRDSVFNGVQRDNILEHVDGFEAVDVKINRVPPKPKIKKKKKG</sequence>
<protein>
    <submittedName>
        <fullName evidence="7">Glycoside hydrolase</fullName>
    </submittedName>
</protein>
<dbReference type="Pfam" id="PF00295">
    <property type="entry name" value="Glyco_hydro_28"/>
    <property type="match status" value="1"/>
</dbReference>
<feature type="domain" description="Rhamnogalacturonase A/B/Epimerase-like pectate lyase" evidence="6">
    <location>
        <begin position="54"/>
        <end position="106"/>
    </location>
</feature>
<dbReference type="PROSITE" id="PS51257">
    <property type="entry name" value="PROKAR_LIPOPROTEIN"/>
    <property type="match status" value="1"/>
</dbReference>